<dbReference type="Proteomes" id="UP000885759">
    <property type="component" value="Unassembled WGS sequence"/>
</dbReference>
<dbReference type="Gene3D" id="1.25.40.10">
    <property type="entry name" value="Tetratricopeptide repeat domain"/>
    <property type="match status" value="1"/>
</dbReference>
<protein>
    <recommendedName>
        <fullName evidence="2">Tetratricopeptide repeat protein</fullName>
    </recommendedName>
</protein>
<reference evidence="1" key="1">
    <citation type="journal article" date="2020" name="mSystems">
        <title>Genome- and Community-Level Interaction Insights into Carbon Utilization and Element Cycling Functions of Hydrothermarchaeota in Hydrothermal Sediment.</title>
        <authorList>
            <person name="Zhou Z."/>
            <person name="Liu Y."/>
            <person name="Xu W."/>
            <person name="Pan J."/>
            <person name="Luo Z.H."/>
            <person name="Li M."/>
        </authorList>
    </citation>
    <scope>NUCLEOTIDE SEQUENCE [LARGE SCALE GENOMIC DNA]</scope>
    <source>
        <strain evidence="1">HyVt-570</strain>
    </source>
</reference>
<name>A0A7C4ZGD0_9DEIN</name>
<sequence>MSTVDALLRAERVLDYANVRQLARALTADDFSPLLTAALTRASIALDLPIQKLAPAVPQHAVSFSRFYRAVHNGVGPNALPLLDTLSPRWKLAGRLYYAFYLGDLSSIEPVLRCAPPPHDPYIALNCLALYVHTAQYSEALLLARRLLRTISGNDLLTADRIISFYVTALAAVGRLNNALKTLDQHIQHFGLSPELALHKARLFVLRDGPRHALAYLSAIEQSHPRFREAFTLDKANLLIALGEHRKAEGELRQTLARRSLDFNSLSQAGLLALRLKSFDLVADVLVRAQAVGKGRHSYLRYLVFSAELARLQGLHFSAINHLAAALRFQPFDHEALDTALLACPSTKAPLRCFGCLLHWRVALTPFDPETIRLLEQYYYKVGNPARAAQLQRLLHCLTGTNGSPSPKCPPRKALHEKILRLRPVPPCDAPSGCLYLRPSFAAGERAHTAPSKKEGSQ</sequence>
<organism evidence="1">
    <name type="scientific">Oceanithermus profundus</name>
    <dbReference type="NCBI Taxonomy" id="187137"/>
    <lineage>
        <taxon>Bacteria</taxon>
        <taxon>Thermotogati</taxon>
        <taxon>Deinococcota</taxon>
        <taxon>Deinococci</taxon>
        <taxon>Thermales</taxon>
        <taxon>Thermaceae</taxon>
        <taxon>Oceanithermus</taxon>
    </lineage>
</organism>
<evidence type="ECO:0008006" key="2">
    <source>
        <dbReference type="Google" id="ProtNLM"/>
    </source>
</evidence>
<proteinExistence type="predicted"/>
<dbReference type="InterPro" id="IPR011990">
    <property type="entry name" value="TPR-like_helical_dom_sf"/>
</dbReference>
<accession>A0A7C4ZGD0</accession>
<dbReference type="SUPFAM" id="SSF48452">
    <property type="entry name" value="TPR-like"/>
    <property type="match status" value="1"/>
</dbReference>
<dbReference type="EMBL" id="DRPZ01000150">
    <property type="protein sequence ID" value="HGY09518.1"/>
    <property type="molecule type" value="Genomic_DNA"/>
</dbReference>
<comment type="caution">
    <text evidence="1">The sequence shown here is derived from an EMBL/GenBank/DDBJ whole genome shotgun (WGS) entry which is preliminary data.</text>
</comment>
<evidence type="ECO:0000313" key="1">
    <source>
        <dbReference type="EMBL" id="HGY09518.1"/>
    </source>
</evidence>
<dbReference type="AlphaFoldDB" id="A0A7C4ZGD0"/>
<gene>
    <name evidence="1" type="ORF">ENK37_05635</name>
</gene>